<organism evidence="1 2">
    <name type="scientific">Gossypium harknessii</name>
    <dbReference type="NCBI Taxonomy" id="34285"/>
    <lineage>
        <taxon>Eukaryota</taxon>
        <taxon>Viridiplantae</taxon>
        <taxon>Streptophyta</taxon>
        <taxon>Embryophyta</taxon>
        <taxon>Tracheophyta</taxon>
        <taxon>Spermatophyta</taxon>
        <taxon>Magnoliopsida</taxon>
        <taxon>eudicotyledons</taxon>
        <taxon>Gunneridae</taxon>
        <taxon>Pentapetalae</taxon>
        <taxon>rosids</taxon>
        <taxon>malvids</taxon>
        <taxon>Malvales</taxon>
        <taxon>Malvaceae</taxon>
        <taxon>Malvoideae</taxon>
        <taxon>Gossypium</taxon>
    </lineage>
</organism>
<proteinExistence type="predicted"/>
<accession>A0A7J9GGE5</accession>
<feature type="non-terminal residue" evidence="1">
    <location>
        <position position="1"/>
    </location>
</feature>
<gene>
    <name evidence="1" type="ORF">Gohar_007393</name>
</gene>
<dbReference type="AlphaFoldDB" id="A0A7J9GGE5"/>
<evidence type="ECO:0000313" key="2">
    <source>
        <dbReference type="Proteomes" id="UP000593560"/>
    </source>
</evidence>
<evidence type="ECO:0000313" key="1">
    <source>
        <dbReference type="EMBL" id="MBA0796643.1"/>
    </source>
</evidence>
<reference evidence="1 2" key="1">
    <citation type="journal article" date="2019" name="Genome Biol. Evol.">
        <title>Insights into the evolution of the New World diploid cottons (Gossypium, subgenus Houzingenia) based on genome sequencing.</title>
        <authorList>
            <person name="Grover C.E."/>
            <person name="Arick M.A. 2nd"/>
            <person name="Thrash A."/>
            <person name="Conover J.L."/>
            <person name="Sanders W.S."/>
            <person name="Peterson D.G."/>
            <person name="Frelichowski J.E."/>
            <person name="Scheffler J.A."/>
            <person name="Scheffler B.E."/>
            <person name="Wendel J.F."/>
        </authorList>
    </citation>
    <scope>NUCLEOTIDE SEQUENCE [LARGE SCALE GENOMIC DNA]</scope>
    <source>
        <strain evidence="1">0</strain>
        <tissue evidence="1">Leaf</tissue>
    </source>
</reference>
<dbReference type="EMBL" id="JABFAD010000004">
    <property type="protein sequence ID" value="MBA0796643.1"/>
    <property type="molecule type" value="Genomic_DNA"/>
</dbReference>
<dbReference type="Proteomes" id="UP000593560">
    <property type="component" value="Unassembled WGS sequence"/>
</dbReference>
<protein>
    <submittedName>
        <fullName evidence="1">Uncharacterized protein</fullName>
    </submittedName>
</protein>
<comment type="caution">
    <text evidence="1">The sequence shown here is derived from an EMBL/GenBank/DDBJ whole genome shotgun (WGS) entry which is preliminary data.</text>
</comment>
<keyword evidence="2" id="KW-1185">Reference proteome</keyword>
<sequence>LNIGGAVKVDSSNVVSRRVLLDQAGKWILGYKKHGSNEGYMGLFQDTLKLYTDTTDSSTFKKD</sequence>
<name>A0A7J9GGE5_9ROSI</name>